<evidence type="ECO:0000259" key="8">
    <source>
        <dbReference type="Pfam" id="PF00884"/>
    </source>
</evidence>
<dbReference type="Proteomes" id="UP000886741">
    <property type="component" value="Unassembled WGS sequence"/>
</dbReference>
<protein>
    <submittedName>
        <fullName evidence="9">LTA synthase family protein</fullName>
    </submittedName>
</protein>
<keyword evidence="3" id="KW-1003">Cell membrane</keyword>
<organism evidence="9 10">
    <name type="scientific">Candidatus Avoscillospira avistercoris</name>
    <dbReference type="NCBI Taxonomy" id="2840707"/>
    <lineage>
        <taxon>Bacteria</taxon>
        <taxon>Bacillati</taxon>
        <taxon>Bacillota</taxon>
        <taxon>Clostridia</taxon>
        <taxon>Eubacteriales</taxon>
        <taxon>Oscillospiraceae</taxon>
        <taxon>Oscillospiraceae incertae sedis</taxon>
        <taxon>Candidatus Avoscillospira</taxon>
    </lineage>
</organism>
<reference evidence="9" key="1">
    <citation type="submission" date="2020-10" db="EMBL/GenBank/DDBJ databases">
        <authorList>
            <person name="Gilroy R."/>
        </authorList>
    </citation>
    <scope>NUCLEOTIDE SEQUENCE</scope>
    <source>
        <strain evidence="9">ChiBcec16-1751</strain>
    </source>
</reference>
<evidence type="ECO:0000256" key="4">
    <source>
        <dbReference type="ARBA" id="ARBA00022692"/>
    </source>
</evidence>
<feature type="domain" description="Sulfatase N-terminal" evidence="8">
    <location>
        <begin position="114"/>
        <end position="380"/>
    </location>
</feature>
<reference evidence="9" key="2">
    <citation type="journal article" date="2021" name="PeerJ">
        <title>Extensive microbial diversity within the chicken gut microbiome revealed by metagenomics and culture.</title>
        <authorList>
            <person name="Gilroy R."/>
            <person name="Ravi A."/>
            <person name="Getino M."/>
            <person name="Pursley I."/>
            <person name="Horton D.L."/>
            <person name="Alikhan N.F."/>
            <person name="Baker D."/>
            <person name="Gharbi K."/>
            <person name="Hall N."/>
            <person name="Watson M."/>
            <person name="Adriaenssens E.M."/>
            <person name="Foster-Nyarko E."/>
            <person name="Jarju S."/>
            <person name="Secka A."/>
            <person name="Antonio M."/>
            <person name="Oren A."/>
            <person name="Chaudhuri R.R."/>
            <person name="La Ragione R."/>
            <person name="Hildebrand F."/>
            <person name="Pallen M.J."/>
        </authorList>
    </citation>
    <scope>NUCLEOTIDE SEQUENCE</scope>
    <source>
        <strain evidence="9">ChiBcec16-1751</strain>
    </source>
</reference>
<proteinExistence type="predicted"/>
<dbReference type="InterPro" id="IPR000917">
    <property type="entry name" value="Sulfatase_N"/>
</dbReference>
<evidence type="ECO:0000256" key="6">
    <source>
        <dbReference type="ARBA" id="ARBA00023136"/>
    </source>
</evidence>
<comment type="caution">
    <text evidence="9">The sequence shown here is derived from an EMBL/GenBank/DDBJ whole genome shotgun (WGS) entry which is preliminary data.</text>
</comment>
<dbReference type="PANTHER" id="PTHR47371">
    <property type="entry name" value="LIPOTEICHOIC ACID SYNTHASE"/>
    <property type="match status" value="1"/>
</dbReference>
<comment type="subcellular location">
    <subcellularLocation>
        <location evidence="1">Cell membrane</location>
        <topology evidence="1">Multi-pass membrane protein</topology>
    </subcellularLocation>
</comment>
<dbReference type="EMBL" id="DVJJ01000039">
    <property type="protein sequence ID" value="HIS64135.1"/>
    <property type="molecule type" value="Genomic_DNA"/>
</dbReference>
<feature type="transmembrane region" description="Helical" evidence="7">
    <location>
        <begin position="24"/>
        <end position="44"/>
    </location>
</feature>
<name>A0A9D1JSF2_9FIRM</name>
<sequence length="467" mass="53915">MILISIVGTVLLWLLCRWRLRRRWTVLGLVLTVAVSVGAFQLWYRDDELYNRFENLELFNEWVPKEKAASYGFFYTFVHSITDVLPDPPEHYSKERAQEMLAQYPEGNIDTKVNVIAVMLESFSDLSVLEPMGLQADPYAALREIWAESCHGTLLVDTLGGGTINSERSFLTGFTYPQPDYGHSTESYVQYFARQGYVTEGSHPGHDWYYDRQNVNRNLGFDQYYFSENFYGSRTDAEYAPDNVFFSGVLELYQNRDPDTPYFGFHVSYQGHSPYVATERLYDTEYVERGYLTEASYHMVNNYLGSVADTAENVAAFTESLREDEDPVVLVFFGDHKPTLGNANSIYAELNMDLNRSTDEGFRNFYSTPYWIWMNDAAKEALDTDPAGQGPDIGPYYLMAQVFQVCGWTGPSYLQYQQELRQTLSAIHAEGTYLENGVWTKELSVNSQKLLEKQEIMEYYLKRTKYK</sequence>
<evidence type="ECO:0000256" key="2">
    <source>
        <dbReference type="ARBA" id="ARBA00004936"/>
    </source>
</evidence>
<dbReference type="InterPro" id="IPR050448">
    <property type="entry name" value="OpgB/LTA_synthase_biosynth"/>
</dbReference>
<dbReference type="AlphaFoldDB" id="A0A9D1JSF2"/>
<comment type="pathway">
    <text evidence="2">Cell wall biogenesis; lipoteichoic acid biosynthesis.</text>
</comment>
<dbReference type="CDD" id="cd16015">
    <property type="entry name" value="LTA_synthase"/>
    <property type="match status" value="1"/>
</dbReference>
<dbReference type="InterPro" id="IPR017850">
    <property type="entry name" value="Alkaline_phosphatase_core_sf"/>
</dbReference>
<dbReference type="Gene3D" id="3.40.720.10">
    <property type="entry name" value="Alkaline Phosphatase, subunit A"/>
    <property type="match status" value="1"/>
</dbReference>
<evidence type="ECO:0000256" key="1">
    <source>
        <dbReference type="ARBA" id="ARBA00004651"/>
    </source>
</evidence>
<evidence type="ECO:0000256" key="3">
    <source>
        <dbReference type="ARBA" id="ARBA00022475"/>
    </source>
</evidence>
<keyword evidence="6 7" id="KW-0472">Membrane</keyword>
<accession>A0A9D1JSF2</accession>
<dbReference type="SUPFAM" id="SSF53649">
    <property type="entry name" value="Alkaline phosphatase-like"/>
    <property type="match status" value="1"/>
</dbReference>
<evidence type="ECO:0000313" key="10">
    <source>
        <dbReference type="Proteomes" id="UP000886741"/>
    </source>
</evidence>
<keyword evidence="4 7" id="KW-0812">Transmembrane</keyword>
<dbReference type="Pfam" id="PF00884">
    <property type="entry name" value="Sulfatase"/>
    <property type="match status" value="1"/>
</dbReference>
<dbReference type="GO" id="GO:0005886">
    <property type="term" value="C:plasma membrane"/>
    <property type="evidence" value="ECO:0007669"/>
    <property type="project" value="UniProtKB-SubCell"/>
</dbReference>
<gene>
    <name evidence="9" type="ORF">IAA83_02030</name>
</gene>
<dbReference type="PANTHER" id="PTHR47371:SF3">
    <property type="entry name" value="PHOSPHOGLYCEROL TRANSFERASE I"/>
    <property type="match status" value="1"/>
</dbReference>
<evidence type="ECO:0000256" key="7">
    <source>
        <dbReference type="SAM" id="Phobius"/>
    </source>
</evidence>
<keyword evidence="5 7" id="KW-1133">Transmembrane helix</keyword>
<evidence type="ECO:0000256" key="5">
    <source>
        <dbReference type="ARBA" id="ARBA00022989"/>
    </source>
</evidence>
<evidence type="ECO:0000313" key="9">
    <source>
        <dbReference type="EMBL" id="HIS64135.1"/>
    </source>
</evidence>